<dbReference type="InterPro" id="IPR029071">
    <property type="entry name" value="Ubiquitin-like_domsf"/>
</dbReference>
<dbReference type="GO" id="GO:0006950">
    <property type="term" value="P:response to stress"/>
    <property type="evidence" value="ECO:0007669"/>
    <property type="project" value="UniProtKB-ARBA"/>
</dbReference>
<dbReference type="PANTHER" id="PTHR10969">
    <property type="entry name" value="MICROTUBULE-ASSOCIATED PROTEINS 1A/1B LIGHT CHAIN 3-RELATED"/>
    <property type="match status" value="1"/>
</dbReference>
<reference evidence="12" key="1">
    <citation type="submission" date="2019-12" db="UniProtKB">
        <authorList>
            <consortium name="WormBaseParasite"/>
        </authorList>
    </citation>
    <scope>IDENTIFICATION</scope>
</reference>
<evidence type="ECO:0000256" key="1">
    <source>
        <dbReference type="ARBA" id="ARBA00004419"/>
    </source>
</evidence>
<evidence type="ECO:0000256" key="7">
    <source>
        <dbReference type="ARBA" id="ARBA00023329"/>
    </source>
</evidence>
<evidence type="ECO:0000256" key="2">
    <source>
        <dbReference type="ARBA" id="ARBA00007293"/>
    </source>
</evidence>
<comment type="similarity">
    <text evidence="2 10">Belongs to the ATG8 family.</text>
</comment>
<organism evidence="11 12">
    <name type="scientific">Trichuris muris</name>
    <name type="common">Mouse whipworm</name>
    <dbReference type="NCBI Taxonomy" id="70415"/>
    <lineage>
        <taxon>Eukaryota</taxon>
        <taxon>Metazoa</taxon>
        <taxon>Ecdysozoa</taxon>
        <taxon>Nematoda</taxon>
        <taxon>Enoplea</taxon>
        <taxon>Dorylaimia</taxon>
        <taxon>Trichinellida</taxon>
        <taxon>Trichuridae</taxon>
        <taxon>Trichuris</taxon>
    </lineage>
</organism>
<sequence>MGSCCSRSSVDADSASFTISYKASKSLAKRREETALVKSRFPNKLPVVIERHYKETVLPAIEKNKFLVPKEATMIQLLAVLRNRLNLRHGHTFYFLINGRTLVTSNETIMNVYEKHVDDDGFLYLTYTSKESFG</sequence>
<protein>
    <submittedName>
        <fullName evidence="12">Uncharacterized protein</fullName>
    </submittedName>
</protein>
<dbReference type="Proteomes" id="UP000046395">
    <property type="component" value="Unassembled WGS sequence"/>
</dbReference>
<dbReference type="Pfam" id="PF02991">
    <property type="entry name" value="ATG8"/>
    <property type="match status" value="1"/>
</dbReference>
<evidence type="ECO:0000256" key="5">
    <source>
        <dbReference type="ARBA" id="ARBA00023136"/>
    </source>
</evidence>
<evidence type="ECO:0000256" key="3">
    <source>
        <dbReference type="ARBA" id="ARBA00022490"/>
    </source>
</evidence>
<feature type="lipid moiety-binding region" description="Phosphatidylserine amidated glycine; alternate" evidence="9">
    <location>
        <position position="134"/>
    </location>
</feature>
<proteinExistence type="inferred from homology"/>
<dbReference type="GO" id="GO:0031410">
    <property type="term" value="C:cytoplasmic vesicle"/>
    <property type="evidence" value="ECO:0007669"/>
    <property type="project" value="UniProtKB-KW"/>
</dbReference>
<evidence type="ECO:0000256" key="9">
    <source>
        <dbReference type="PIRSR" id="PIRSR604241-50"/>
    </source>
</evidence>
<evidence type="ECO:0000256" key="6">
    <source>
        <dbReference type="ARBA" id="ARBA00023288"/>
    </source>
</evidence>
<evidence type="ECO:0000313" key="11">
    <source>
        <dbReference type="Proteomes" id="UP000046395"/>
    </source>
</evidence>
<dbReference type="Gene3D" id="3.10.20.90">
    <property type="entry name" value="Phosphatidylinositol 3-kinase Catalytic Subunit, Chain A, domain 1"/>
    <property type="match status" value="1"/>
</dbReference>
<keyword evidence="6 9" id="KW-0449">Lipoprotein</keyword>
<evidence type="ECO:0000256" key="10">
    <source>
        <dbReference type="RuleBase" id="RU004384"/>
    </source>
</evidence>
<dbReference type="GO" id="GO:0012505">
    <property type="term" value="C:endomembrane system"/>
    <property type="evidence" value="ECO:0007669"/>
    <property type="project" value="UniProtKB-SubCell"/>
</dbReference>
<keyword evidence="11" id="KW-1185">Reference proteome</keyword>
<dbReference type="STRING" id="70415.A0A5S6R0X5"/>
<dbReference type="GO" id="GO:0005776">
    <property type="term" value="C:autophagosome"/>
    <property type="evidence" value="ECO:0007669"/>
    <property type="project" value="UniProtKB-SubCell"/>
</dbReference>
<dbReference type="SUPFAM" id="SSF54236">
    <property type="entry name" value="Ubiquitin-like"/>
    <property type="match status" value="1"/>
</dbReference>
<accession>A0A5S6R0X5</accession>
<evidence type="ECO:0000313" key="12">
    <source>
        <dbReference type="WBParaSite" id="TMUE_3000013130.1"/>
    </source>
</evidence>
<dbReference type="WBParaSite" id="TMUE_3000013130.1">
    <property type="protein sequence ID" value="TMUE_3000013130.1"/>
    <property type="gene ID" value="WBGene00285093"/>
</dbReference>
<dbReference type="InterPro" id="IPR004241">
    <property type="entry name" value="Atg8-like"/>
</dbReference>
<keyword evidence="7" id="KW-0968">Cytoplasmic vesicle</keyword>
<dbReference type="GO" id="GO:0016236">
    <property type="term" value="P:macroautophagy"/>
    <property type="evidence" value="ECO:0007669"/>
    <property type="project" value="UniProtKB-ARBA"/>
</dbReference>
<name>A0A5S6R0X5_TRIMR</name>
<keyword evidence="5" id="KW-0472">Membrane</keyword>
<evidence type="ECO:0000256" key="8">
    <source>
        <dbReference type="ARBA" id="ARBA00037868"/>
    </source>
</evidence>
<keyword evidence="3" id="KW-0963">Cytoplasm</keyword>
<dbReference type="AlphaFoldDB" id="A0A5S6R0X5"/>
<dbReference type="FunFam" id="3.10.20.90:FF:000149">
    <property type="entry name" value="microtubule-associated proteins 1A/1B light chain 3C"/>
    <property type="match status" value="1"/>
</dbReference>
<evidence type="ECO:0000256" key="4">
    <source>
        <dbReference type="ARBA" id="ARBA00023006"/>
    </source>
</evidence>
<comment type="subcellular location">
    <subcellularLocation>
        <location evidence="1">Cytoplasmic vesicle</location>
        <location evidence="1">Autophagosome</location>
    </subcellularLocation>
    <subcellularLocation>
        <location evidence="8">Endomembrane system</location>
        <topology evidence="8">Lipid-anchor</topology>
    </subcellularLocation>
</comment>
<keyword evidence="4 10" id="KW-0072">Autophagy</keyword>